<sequence length="395" mass="44298">MNKKNKEGQTLMESLKFHDKLLMIPGPTNIHPRVLKAMSTPIISMTDKQFFKVMGEIQEGVRYLMKTKNHWTMVLSGTGTSAMEASICNLLEPGRRLMSLVSGYWGERVANMAERMNIDTIRVRSRKMGMPFMLHEIEDALKINRPDVLYVCHGDSSTGLLQPLEGIGNLCRKYDCILLVDGVVSLGSAPLNMDQLNIDVLYSAGQKALSGPPGVAPISLNDRAVEKIRTRKTSVPSFYMDLTLVARSWGIVEHGKFPYHYTPAINTLFGLREAIAMVIEEGIDQLVRRHQKSQILFESMLQQMGLSFYINQANHRLSAIISVLVPNDIDAVRVMRYLDEEHKILIGGPLLVDSNVPKFWRIGFLGTNANPKSISRTCQALSKALSEQRALKSRL</sequence>
<evidence type="ECO:0000256" key="2">
    <source>
        <dbReference type="ARBA" id="ARBA00009236"/>
    </source>
</evidence>
<dbReference type="Pfam" id="PF00266">
    <property type="entry name" value="Aminotran_5"/>
    <property type="match status" value="1"/>
</dbReference>
<dbReference type="InterPro" id="IPR000192">
    <property type="entry name" value="Aminotrans_V_dom"/>
</dbReference>
<organism evidence="12 13">
    <name type="scientific">Blomia tropicalis</name>
    <name type="common">Mite</name>
    <dbReference type="NCBI Taxonomy" id="40697"/>
    <lineage>
        <taxon>Eukaryota</taxon>
        <taxon>Metazoa</taxon>
        <taxon>Ecdysozoa</taxon>
        <taxon>Arthropoda</taxon>
        <taxon>Chelicerata</taxon>
        <taxon>Arachnida</taxon>
        <taxon>Acari</taxon>
        <taxon>Acariformes</taxon>
        <taxon>Sarcoptiformes</taxon>
        <taxon>Astigmata</taxon>
        <taxon>Glycyphagoidea</taxon>
        <taxon>Echimyopodidae</taxon>
        <taxon>Blomia</taxon>
    </lineage>
</organism>
<keyword evidence="5 6" id="KW-0663">Pyridoxal phosphate</keyword>
<evidence type="ECO:0000313" key="12">
    <source>
        <dbReference type="EMBL" id="KAJ6220823.1"/>
    </source>
</evidence>
<dbReference type="Gene3D" id="3.90.1150.10">
    <property type="entry name" value="Aspartate Aminotransferase, domain 1"/>
    <property type="match status" value="1"/>
</dbReference>
<dbReference type="PANTHER" id="PTHR21152">
    <property type="entry name" value="AMINOTRANSFERASE CLASS V"/>
    <property type="match status" value="1"/>
</dbReference>
<dbReference type="OMA" id="YEWDTPA"/>
<dbReference type="GO" id="GO:0004760">
    <property type="term" value="F:L-serine-pyruvate transaminase activity"/>
    <property type="evidence" value="ECO:0007669"/>
    <property type="project" value="TreeGrafter"/>
</dbReference>
<dbReference type="EC" id="2.6.1.44" evidence="6"/>
<dbReference type="AlphaFoldDB" id="A0A9Q0RLX9"/>
<comment type="catalytic activity">
    <reaction evidence="6">
        <text>glyoxylate + L-alanine = glycine + pyruvate</text>
        <dbReference type="Rhea" id="RHEA:24248"/>
        <dbReference type="ChEBI" id="CHEBI:15361"/>
        <dbReference type="ChEBI" id="CHEBI:36655"/>
        <dbReference type="ChEBI" id="CHEBI:57305"/>
        <dbReference type="ChEBI" id="CHEBI:57972"/>
        <dbReference type="EC" id="2.6.1.44"/>
    </reaction>
</comment>
<feature type="modified residue" description="N6-(pyridoxal phosphate)lysine" evidence="8">
    <location>
        <position position="207"/>
    </location>
</feature>
<comment type="cofactor">
    <cofactor evidence="1 6 8 10">
        <name>pyridoxal 5'-phosphate</name>
        <dbReference type="ChEBI" id="CHEBI:597326"/>
    </cofactor>
</comment>
<dbReference type="Gene3D" id="3.40.640.10">
    <property type="entry name" value="Type I PLP-dependent aspartate aminotransferase-like (Major domain)"/>
    <property type="match status" value="1"/>
</dbReference>
<comment type="similarity">
    <text evidence="2 6 9">Belongs to the class-V pyridoxal-phosphate-dependent aminotransferase family.</text>
</comment>
<evidence type="ECO:0000256" key="1">
    <source>
        <dbReference type="ARBA" id="ARBA00001933"/>
    </source>
</evidence>
<evidence type="ECO:0000256" key="5">
    <source>
        <dbReference type="ARBA" id="ARBA00022898"/>
    </source>
</evidence>
<dbReference type="GO" id="GO:0008453">
    <property type="term" value="F:alanine-glyoxylate transaminase activity"/>
    <property type="evidence" value="ECO:0007669"/>
    <property type="project" value="UniProtKB-EC"/>
</dbReference>
<protein>
    <recommendedName>
        <fullName evidence="6">Alanine--glyoxylate aminotransferase</fullName>
        <ecNumber evidence="6">2.6.1.44</ecNumber>
    </recommendedName>
</protein>
<evidence type="ECO:0000256" key="4">
    <source>
        <dbReference type="ARBA" id="ARBA00022679"/>
    </source>
</evidence>
<dbReference type="InterPro" id="IPR015421">
    <property type="entry name" value="PyrdxlP-dep_Trfase_major"/>
</dbReference>
<evidence type="ECO:0000313" key="13">
    <source>
        <dbReference type="Proteomes" id="UP001142055"/>
    </source>
</evidence>
<evidence type="ECO:0000259" key="11">
    <source>
        <dbReference type="Pfam" id="PF00266"/>
    </source>
</evidence>
<evidence type="ECO:0000256" key="8">
    <source>
        <dbReference type="PIRSR" id="PIRSR000524-50"/>
    </source>
</evidence>
<keyword evidence="4" id="KW-0808">Transferase</keyword>
<dbReference type="FunFam" id="3.40.640.10:FF:000027">
    <property type="entry name" value="Serine--pyruvate aminotransferase, mitochondrial"/>
    <property type="match status" value="1"/>
</dbReference>
<gene>
    <name evidence="12" type="ORF">RDWZM_006635</name>
</gene>
<feature type="binding site" evidence="7">
    <location>
        <position position="361"/>
    </location>
    <ligand>
        <name>substrate</name>
    </ligand>
</feature>
<evidence type="ECO:0000256" key="9">
    <source>
        <dbReference type="RuleBase" id="RU004075"/>
    </source>
</evidence>
<dbReference type="InterPro" id="IPR015424">
    <property type="entry name" value="PyrdxlP-dep_Trfase"/>
</dbReference>
<accession>A0A9Q0RLX9</accession>
<dbReference type="InterPro" id="IPR024169">
    <property type="entry name" value="SP_NH2Trfase/AEP_transaminase"/>
</dbReference>
<name>A0A9Q0RLX9_BLOTA</name>
<evidence type="ECO:0000256" key="6">
    <source>
        <dbReference type="PIRNR" id="PIRNR000524"/>
    </source>
</evidence>
<dbReference type="SUPFAM" id="SSF53383">
    <property type="entry name" value="PLP-dependent transferases"/>
    <property type="match status" value="1"/>
</dbReference>
<evidence type="ECO:0000256" key="7">
    <source>
        <dbReference type="PIRSR" id="PIRSR000524-1"/>
    </source>
</evidence>
<reference evidence="12" key="1">
    <citation type="submission" date="2022-12" db="EMBL/GenBank/DDBJ databases">
        <title>Genome assemblies of Blomia tropicalis.</title>
        <authorList>
            <person name="Cui Y."/>
        </authorList>
    </citation>
    <scope>NUCLEOTIDE SEQUENCE</scope>
    <source>
        <tissue evidence="12">Adult mites</tissue>
    </source>
</reference>
<dbReference type="GO" id="GO:0019265">
    <property type="term" value="P:glycine biosynthetic process, by transamination of glyoxylate"/>
    <property type="evidence" value="ECO:0007669"/>
    <property type="project" value="TreeGrafter"/>
</dbReference>
<keyword evidence="3" id="KW-0032">Aminotransferase</keyword>
<dbReference type="Proteomes" id="UP001142055">
    <property type="component" value="Chromosome 2"/>
</dbReference>
<proteinExistence type="inferred from homology"/>
<dbReference type="PANTHER" id="PTHR21152:SF40">
    <property type="entry name" value="ALANINE--GLYOXYLATE AMINOTRANSFERASE"/>
    <property type="match status" value="1"/>
</dbReference>
<dbReference type="InterPro" id="IPR020578">
    <property type="entry name" value="Aminotrans_V_PyrdxlP_BS"/>
</dbReference>
<dbReference type="GO" id="GO:0005777">
    <property type="term" value="C:peroxisome"/>
    <property type="evidence" value="ECO:0007669"/>
    <property type="project" value="TreeGrafter"/>
</dbReference>
<dbReference type="InterPro" id="IPR015422">
    <property type="entry name" value="PyrdxlP-dep_Trfase_small"/>
</dbReference>
<dbReference type="PIRSF" id="PIRSF000524">
    <property type="entry name" value="SPT"/>
    <property type="match status" value="1"/>
</dbReference>
<feature type="domain" description="Aminotransferase class V" evidence="11">
    <location>
        <begin position="45"/>
        <end position="346"/>
    </location>
</feature>
<evidence type="ECO:0000256" key="10">
    <source>
        <dbReference type="RuleBase" id="RU004504"/>
    </source>
</evidence>
<dbReference type="PROSITE" id="PS00595">
    <property type="entry name" value="AA_TRANSFER_CLASS_5"/>
    <property type="match status" value="1"/>
</dbReference>
<keyword evidence="13" id="KW-1185">Reference proteome</keyword>
<comment type="caution">
    <text evidence="12">The sequence shown here is derived from an EMBL/GenBank/DDBJ whole genome shotgun (WGS) entry which is preliminary data.</text>
</comment>
<evidence type="ECO:0000256" key="3">
    <source>
        <dbReference type="ARBA" id="ARBA00022576"/>
    </source>
</evidence>
<dbReference type="EMBL" id="JAPWDV010000002">
    <property type="protein sequence ID" value="KAJ6220823.1"/>
    <property type="molecule type" value="Genomic_DNA"/>
</dbReference>